<dbReference type="PANTHER" id="PTHR40083:SF1">
    <property type="entry name" value="UPF0122 PROTEIN YLXM"/>
    <property type="match status" value="1"/>
</dbReference>
<dbReference type="GO" id="GO:0003677">
    <property type="term" value="F:DNA binding"/>
    <property type="evidence" value="ECO:0007669"/>
    <property type="project" value="UniProtKB-KW"/>
</dbReference>
<reference evidence="4" key="1">
    <citation type="submission" date="2020-10" db="EMBL/GenBank/DDBJ databases">
        <authorList>
            <person name="Gilroy R."/>
        </authorList>
    </citation>
    <scope>NUCLEOTIDE SEQUENCE</scope>
    <source>
        <strain evidence="4">CHK193-30670</strain>
    </source>
</reference>
<protein>
    <recommendedName>
        <fullName evidence="3">UPF0122 protein IAB68_05085</fullName>
    </recommendedName>
</protein>
<comment type="function">
    <text evidence="2 3">Might take part in the signal recognition particle (SRP) pathway. This is inferred from the conservation of its genetic proximity to ftsY/ffh. May be a regulatory protein.</text>
</comment>
<dbReference type="HAMAP" id="MF_00245">
    <property type="entry name" value="UPF0122"/>
    <property type="match status" value="1"/>
</dbReference>
<keyword evidence="4" id="KW-0238">DNA-binding</keyword>
<evidence type="ECO:0000256" key="2">
    <source>
        <dbReference type="ARBA" id="ARBA00024764"/>
    </source>
</evidence>
<gene>
    <name evidence="4" type="ORF">IAB68_05085</name>
</gene>
<name>A0A9D1IN34_9FIRM</name>
<evidence type="ECO:0000256" key="3">
    <source>
        <dbReference type="HAMAP-Rule" id="MF_00245"/>
    </source>
</evidence>
<sequence>MENRNYLIILYDYYGELLDEDDKSYFEDYYFDNLSLAEVASNNNISRNAVHKHIKKVEEKLLFYEDKLKLYSKDKKIKEKIDKINNKSLQDLIIDLLNLK</sequence>
<dbReference type="Gene3D" id="1.10.10.10">
    <property type="entry name" value="Winged helix-like DNA-binding domain superfamily/Winged helix DNA-binding domain"/>
    <property type="match status" value="1"/>
</dbReference>
<evidence type="ECO:0000256" key="1">
    <source>
        <dbReference type="ARBA" id="ARBA00008720"/>
    </source>
</evidence>
<comment type="caution">
    <text evidence="4">The sequence shown here is derived from an EMBL/GenBank/DDBJ whole genome shotgun (WGS) entry which is preliminary data.</text>
</comment>
<organism evidence="4 5">
    <name type="scientific">Candidatus Aphodocola excrementigallinarum</name>
    <dbReference type="NCBI Taxonomy" id="2840670"/>
    <lineage>
        <taxon>Bacteria</taxon>
        <taxon>Bacillati</taxon>
        <taxon>Bacillota</taxon>
        <taxon>Bacilli</taxon>
        <taxon>Candidatus Aphodocola</taxon>
    </lineage>
</organism>
<dbReference type="PANTHER" id="PTHR40083">
    <property type="entry name" value="UPF0122 PROTEIN CBO2450/CLC_2298"/>
    <property type="match status" value="1"/>
</dbReference>
<dbReference type="InterPro" id="IPR013324">
    <property type="entry name" value="RNA_pol_sigma_r3/r4-like"/>
</dbReference>
<comment type="similarity">
    <text evidence="1 3">Belongs to the UPF0122 family.</text>
</comment>
<proteinExistence type="inferred from homology"/>
<reference evidence="4" key="2">
    <citation type="journal article" date="2021" name="PeerJ">
        <title>Extensive microbial diversity within the chicken gut microbiome revealed by metagenomics and culture.</title>
        <authorList>
            <person name="Gilroy R."/>
            <person name="Ravi A."/>
            <person name="Getino M."/>
            <person name="Pursley I."/>
            <person name="Horton D.L."/>
            <person name="Alikhan N.F."/>
            <person name="Baker D."/>
            <person name="Gharbi K."/>
            <person name="Hall N."/>
            <person name="Watson M."/>
            <person name="Adriaenssens E.M."/>
            <person name="Foster-Nyarko E."/>
            <person name="Jarju S."/>
            <person name="Secka A."/>
            <person name="Antonio M."/>
            <person name="Oren A."/>
            <person name="Chaudhuri R.R."/>
            <person name="La Ragione R."/>
            <person name="Hildebrand F."/>
            <person name="Pallen M.J."/>
        </authorList>
    </citation>
    <scope>NUCLEOTIDE SEQUENCE</scope>
    <source>
        <strain evidence="4">CHK193-30670</strain>
    </source>
</reference>
<dbReference type="AlphaFoldDB" id="A0A9D1IN34"/>
<dbReference type="EMBL" id="DVMT01000051">
    <property type="protein sequence ID" value="HIU40655.1"/>
    <property type="molecule type" value="Genomic_DNA"/>
</dbReference>
<evidence type="ECO:0000313" key="5">
    <source>
        <dbReference type="Proteomes" id="UP000824074"/>
    </source>
</evidence>
<dbReference type="NCBIfam" id="NF045758">
    <property type="entry name" value="YlxM"/>
    <property type="match status" value="1"/>
</dbReference>
<dbReference type="InterPro" id="IPR036388">
    <property type="entry name" value="WH-like_DNA-bd_sf"/>
</dbReference>
<accession>A0A9D1IN34</accession>
<evidence type="ECO:0000313" key="4">
    <source>
        <dbReference type="EMBL" id="HIU40655.1"/>
    </source>
</evidence>
<dbReference type="SUPFAM" id="SSF88659">
    <property type="entry name" value="Sigma3 and sigma4 domains of RNA polymerase sigma factors"/>
    <property type="match status" value="1"/>
</dbReference>
<dbReference type="InterPro" id="IPR007394">
    <property type="entry name" value="UPF0122"/>
</dbReference>
<dbReference type="Proteomes" id="UP000824074">
    <property type="component" value="Unassembled WGS sequence"/>
</dbReference>
<dbReference type="Pfam" id="PF04297">
    <property type="entry name" value="UPF0122"/>
    <property type="match status" value="1"/>
</dbReference>
<dbReference type="InterPro" id="IPR054831">
    <property type="entry name" value="UPF0122_fam_protein"/>
</dbReference>